<feature type="transmembrane region" description="Helical" evidence="1">
    <location>
        <begin position="43"/>
        <end position="63"/>
    </location>
</feature>
<dbReference type="EMBL" id="JAEACQ010000122">
    <property type="protein sequence ID" value="MBL7625904.1"/>
    <property type="molecule type" value="Genomic_DNA"/>
</dbReference>
<dbReference type="AlphaFoldDB" id="A0A937UJK9"/>
<proteinExistence type="predicted"/>
<keyword evidence="3" id="KW-1185">Reference proteome</keyword>
<feature type="transmembrane region" description="Helical" evidence="1">
    <location>
        <begin position="12"/>
        <end position="36"/>
    </location>
</feature>
<dbReference type="InterPro" id="IPR010699">
    <property type="entry name" value="DUF1275"/>
</dbReference>
<dbReference type="PANTHER" id="PTHR37488:SF2">
    <property type="entry name" value="DUF1275 DOMAIN-CONTAINING PROTEIN"/>
    <property type="match status" value="1"/>
</dbReference>
<dbReference type="Proteomes" id="UP000604475">
    <property type="component" value="Unassembled WGS sequence"/>
</dbReference>
<feature type="transmembrane region" description="Helical" evidence="1">
    <location>
        <begin position="193"/>
        <end position="212"/>
    </location>
</feature>
<feature type="transmembrane region" description="Helical" evidence="1">
    <location>
        <begin position="167"/>
        <end position="187"/>
    </location>
</feature>
<gene>
    <name evidence="2" type="ORF">I7412_01655</name>
</gene>
<dbReference type="Pfam" id="PF06912">
    <property type="entry name" value="DUF1275"/>
    <property type="match status" value="1"/>
</dbReference>
<evidence type="ECO:0000313" key="2">
    <source>
        <dbReference type="EMBL" id="MBL7625904.1"/>
    </source>
</evidence>
<evidence type="ECO:0000313" key="3">
    <source>
        <dbReference type="Proteomes" id="UP000604475"/>
    </source>
</evidence>
<keyword evidence="1" id="KW-1133">Transmembrane helix</keyword>
<accession>A0A937UJK9</accession>
<name>A0A937UJK9_9ACTN</name>
<organism evidence="2 3">
    <name type="scientific">Frankia nepalensis</name>
    <dbReference type="NCBI Taxonomy" id="1836974"/>
    <lineage>
        <taxon>Bacteria</taxon>
        <taxon>Bacillati</taxon>
        <taxon>Actinomycetota</taxon>
        <taxon>Actinomycetes</taxon>
        <taxon>Frankiales</taxon>
        <taxon>Frankiaceae</taxon>
        <taxon>Frankia</taxon>
    </lineage>
</organism>
<dbReference type="PANTHER" id="PTHR37488">
    <property type="entry name" value="DUF1275 DOMAIN-CONTAINING PROTEIN"/>
    <property type="match status" value="1"/>
</dbReference>
<comment type="caution">
    <text evidence="2">The sequence shown here is derived from an EMBL/GenBank/DDBJ whole genome shotgun (WGS) entry which is preliminary data.</text>
</comment>
<feature type="transmembrane region" description="Helical" evidence="1">
    <location>
        <begin position="83"/>
        <end position="103"/>
    </location>
</feature>
<reference evidence="2" key="1">
    <citation type="submission" date="2020-12" db="EMBL/GenBank/DDBJ databases">
        <title>Genomic characterization of non-nitrogen-fixing Frankia strains.</title>
        <authorList>
            <person name="Carlos-Shanley C."/>
            <person name="Guerra T."/>
            <person name="Hahn D."/>
        </authorList>
    </citation>
    <scope>NUCLEOTIDE SEQUENCE</scope>
    <source>
        <strain evidence="2">CN6</strain>
    </source>
</reference>
<protein>
    <submittedName>
        <fullName evidence="2">DUF1275 domain-containing protein</fullName>
    </submittedName>
</protein>
<evidence type="ECO:0000256" key="1">
    <source>
        <dbReference type="SAM" id="Phobius"/>
    </source>
</evidence>
<keyword evidence="1" id="KW-0472">Membrane</keyword>
<keyword evidence="1" id="KW-0812">Transmembrane</keyword>
<sequence length="231" mass="22713">MTFVSGLVDAVAFLGLGHLFVAMVTGNIMFLGFTVAGAPGHSVILLGTAVASFFVGALAGARLGQPAGRGSGQDAGRPPPPLAVATAVYAGLLVSCLALAAAVEVGSGPGRHALVTGLAVAMGLQNATARRLAMPDIPTNVLTTQLTMIAAGSRLASGSGHATRRRVAAPAVMFSGALVGAATLRAVGVVAPLAIASALAIAVTVSAVAGPVDRARGGNKPSRRALHQVDD</sequence>